<accession>A0A0C3BYK1</accession>
<proteinExistence type="predicted"/>
<protein>
    <submittedName>
        <fullName evidence="1">Uncharacterized protein</fullName>
    </submittedName>
</protein>
<dbReference type="Proteomes" id="UP000053424">
    <property type="component" value="Unassembled WGS sequence"/>
</dbReference>
<keyword evidence="2" id="KW-1185">Reference proteome</keyword>
<gene>
    <name evidence="1" type="ORF">M413DRAFT_444912</name>
</gene>
<reference evidence="2" key="2">
    <citation type="submission" date="2015-01" db="EMBL/GenBank/DDBJ databases">
        <title>Evolutionary Origins and Diversification of the Mycorrhizal Mutualists.</title>
        <authorList>
            <consortium name="DOE Joint Genome Institute"/>
            <consortium name="Mycorrhizal Genomics Consortium"/>
            <person name="Kohler A."/>
            <person name="Kuo A."/>
            <person name="Nagy L.G."/>
            <person name="Floudas D."/>
            <person name="Copeland A."/>
            <person name="Barry K.W."/>
            <person name="Cichocki N."/>
            <person name="Veneault-Fourrey C."/>
            <person name="LaButti K."/>
            <person name="Lindquist E.A."/>
            <person name="Lipzen A."/>
            <person name="Lundell T."/>
            <person name="Morin E."/>
            <person name="Murat C."/>
            <person name="Riley R."/>
            <person name="Ohm R."/>
            <person name="Sun H."/>
            <person name="Tunlid A."/>
            <person name="Henrissat B."/>
            <person name="Grigoriev I.V."/>
            <person name="Hibbett D.S."/>
            <person name="Martin F."/>
        </authorList>
    </citation>
    <scope>NUCLEOTIDE SEQUENCE [LARGE SCALE GENOMIC DNA]</scope>
    <source>
        <strain evidence="2">h7</strain>
    </source>
</reference>
<dbReference type="EMBL" id="KN831779">
    <property type="protein sequence ID" value="KIM41655.1"/>
    <property type="molecule type" value="Genomic_DNA"/>
</dbReference>
<dbReference type="AlphaFoldDB" id="A0A0C3BYK1"/>
<sequence length="256" mass="29764">MSATSQQHGCLDHVFSIFAGRQHPFIILEEDAFRWMGQRVAPREDLDLLIRDSELEGIKTDLLATGRYDLVEQNLAYRLHDPYTQQVPRLRLKPDSSECISLWSESVYMLNVDGEKIEVPDTEAWNVVLMEERFDVDPSWANAASIGYTTRIGDGVKILPPIRCQSADKKYPIYIPTLPRMLDALLDQSRYRIIHPEEFPLSGTNRAKYHLLNFTRYLHLEKPVQRERVLPELAERNRADMVTILNNYKRKPKIPM</sequence>
<reference evidence="1 2" key="1">
    <citation type="submission" date="2014-04" db="EMBL/GenBank/DDBJ databases">
        <authorList>
            <consortium name="DOE Joint Genome Institute"/>
            <person name="Kuo A."/>
            <person name="Gay G."/>
            <person name="Dore J."/>
            <person name="Kohler A."/>
            <person name="Nagy L.G."/>
            <person name="Floudas D."/>
            <person name="Copeland A."/>
            <person name="Barry K.W."/>
            <person name="Cichocki N."/>
            <person name="Veneault-Fourrey C."/>
            <person name="LaButti K."/>
            <person name="Lindquist E.A."/>
            <person name="Lipzen A."/>
            <person name="Lundell T."/>
            <person name="Morin E."/>
            <person name="Murat C."/>
            <person name="Sun H."/>
            <person name="Tunlid A."/>
            <person name="Henrissat B."/>
            <person name="Grigoriev I.V."/>
            <person name="Hibbett D.S."/>
            <person name="Martin F."/>
            <person name="Nordberg H.P."/>
            <person name="Cantor M.N."/>
            <person name="Hua S.X."/>
        </authorList>
    </citation>
    <scope>NUCLEOTIDE SEQUENCE [LARGE SCALE GENOMIC DNA]</scope>
    <source>
        <strain evidence="2">h7</strain>
    </source>
</reference>
<evidence type="ECO:0000313" key="1">
    <source>
        <dbReference type="EMBL" id="KIM41655.1"/>
    </source>
</evidence>
<dbReference type="OrthoDB" id="2959714at2759"/>
<dbReference type="HOGENOM" id="CLU_065628_0_0_1"/>
<organism evidence="1 2">
    <name type="scientific">Hebeloma cylindrosporum</name>
    <dbReference type="NCBI Taxonomy" id="76867"/>
    <lineage>
        <taxon>Eukaryota</taxon>
        <taxon>Fungi</taxon>
        <taxon>Dikarya</taxon>
        <taxon>Basidiomycota</taxon>
        <taxon>Agaricomycotina</taxon>
        <taxon>Agaricomycetes</taxon>
        <taxon>Agaricomycetidae</taxon>
        <taxon>Agaricales</taxon>
        <taxon>Agaricineae</taxon>
        <taxon>Hymenogastraceae</taxon>
        <taxon>Hebeloma</taxon>
    </lineage>
</organism>
<name>A0A0C3BYK1_HEBCY</name>
<evidence type="ECO:0000313" key="2">
    <source>
        <dbReference type="Proteomes" id="UP000053424"/>
    </source>
</evidence>